<evidence type="ECO:0000256" key="14">
    <source>
        <dbReference type="PIRSR" id="PIRSR605959-3"/>
    </source>
</evidence>
<evidence type="ECO:0000256" key="5">
    <source>
        <dbReference type="ARBA" id="ARBA00012094"/>
    </source>
</evidence>
<feature type="binding site" evidence="14">
    <location>
        <position position="199"/>
    </location>
    <ligand>
        <name>Ca(2+)</name>
        <dbReference type="ChEBI" id="CHEBI:29108"/>
    </ligand>
</feature>
<feature type="binding site" evidence="13">
    <location>
        <position position="240"/>
    </location>
    <ligand>
        <name>substrate</name>
    </ligand>
</feature>
<dbReference type="Pfam" id="PF09298">
    <property type="entry name" value="FAA_hydrolase_N"/>
    <property type="match status" value="1"/>
</dbReference>
<keyword evidence="6 14" id="KW-0479">Metal-binding</keyword>
<dbReference type="NCBIfam" id="TIGR01266">
    <property type="entry name" value="fum_ac_acetase"/>
    <property type="match status" value="1"/>
</dbReference>
<feature type="binding site" evidence="13">
    <location>
        <position position="349"/>
    </location>
    <ligand>
        <name>substrate</name>
    </ligand>
</feature>
<evidence type="ECO:0000256" key="11">
    <source>
        <dbReference type="ARBA" id="ARBA00023232"/>
    </source>
</evidence>
<keyword evidence="11" id="KW-0585">Phenylalanine catabolism</keyword>
<evidence type="ECO:0000256" key="7">
    <source>
        <dbReference type="ARBA" id="ARBA00022801"/>
    </source>
</evidence>
<comment type="similarity">
    <text evidence="4">Belongs to the FAH family.</text>
</comment>
<evidence type="ECO:0000256" key="6">
    <source>
        <dbReference type="ARBA" id="ARBA00022723"/>
    </source>
</evidence>
<dbReference type="Proteomes" id="UP000678679">
    <property type="component" value="Chromosome 1"/>
</dbReference>
<dbReference type="KEGG" id="fya:KMW28_00340"/>
<feature type="binding site" evidence="14">
    <location>
        <position position="253"/>
    </location>
    <ligand>
        <name>Mg(2+)</name>
        <dbReference type="ChEBI" id="CHEBI:18420"/>
    </ligand>
</feature>
<comment type="pathway">
    <text evidence="3">Amino-acid degradation; L-phenylalanine degradation; acetoacetate and fumarate from L-phenylalanine: step 6/6.</text>
</comment>
<organism evidence="17 18">
    <name type="scientific">Flammeovirga yaeyamensis</name>
    <dbReference type="NCBI Taxonomy" id="367791"/>
    <lineage>
        <taxon>Bacteria</taxon>
        <taxon>Pseudomonadati</taxon>
        <taxon>Bacteroidota</taxon>
        <taxon>Cytophagia</taxon>
        <taxon>Cytophagales</taxon>
        <taxon>Flammeovirgaceae</taxon>
        <taxon>Flammeovirga</taxon>
    </lineage>
</organism>
<keyword evidence="8 14" id="KW-0106">Calcium</keyword>
<dbReference type="InterPro" id="IPR036462">
    <property type="entry name" value="Fumarylacetoacetase_N_sf"/>
</dbReference>
<feature type="active site" description="Proton acceptor" evidence="12">
    <location>
        <position position="133"/>
    </location>
</feature>
<accession>A0AAX1N3G2</accession>
<evidence type="ECO:0000259" key="16">
    <source>
        <dbReference type="Pfam" id="PF09298"/>
    </source>
</evidence>
<dbReference type="Gene3D" id="3.90.850.10">
    <property type="entry name" value="Fumarylacetoacetase-like, C-terminal domain"/>
    <property type="match status" value="1"/>
</dbReference>
<evidence type="ECO:0000259" key="15">
    <source>
        <dbReference type="Pfam" id="PF01557"/>
    </source>
</evidence>
<gene>
    <name evidence="17" type="primary">fahA</name>
    <name evidence="17" type="ORF">KMW28_00340</name>
</gene>
<dbReference type="GO" id="GO:0004334">
    <property type="term" value="F:fumarylacetoacetase activity"/>
    <property type="evidence" value="ECO:0007669"/>
    <property type="project" value="UniProtKB-EC"/>
</dbReference>
<dbReference type="GO" id="GO:1902000">
    <property type="term" value="P:homogentisate catabolic process"/>
    <property type="evidence" value="ECO:0007669"/>
    <property type="project" value="TreeGrafter"/>
</dbReference>
<dbReference type="RefSeq" id="WP_169665805.1">
    <property type="nucleotide sequence ID" value="NZ_CP076132.1"/>
</dbReference>
<sequence length="416" mass="45791">MINKTHQPDAKSWVDVPEGSDFPIQNLPYGIFSTNDHPQKRVGVAIGHQILDLEKAAKHLSIADKSVFSSEVLNDFMALGKEVHQSVRTELFDLLSEGNTTIDASYLVNQSDATLYIPIQIGDYTDFYSSEEHATNVGIMFRGKDNALMPNWKHIPVGYHGRASSIVVSGTDLHRPKGQKMPPNADAPVYGPSSRMDIELEMAFVVGKSTALGDTVEAEEAEDYIFGMMLFNDWSARDIQKWEYVPLGPFLGKNFGSTVSPWVVTMEALAPFRVAGPEQSPTPLPYLQTTGPRAFDIQLEVSLQPEGLAPQVICNSNFKYLYWSMSQQLAHQTVNGCNLNVGDMCASGTISGPTKDSFGSLLELTWNGTEPITLSDGSQRTFLEDNDTIIMKGWCEKDGLRIGFGEATGKILPSKK</sequence>
<dbReference type="InterPro" id="IPR011234">
    <property type="entry name" value="Fumarylacetoacetase-like_C"/>
</dbReference>
<dbReference type="PANTHER" id="PTHR43069">
    <property type="entry name" value="FUMARYLACETOACETASE"/>
    <property type="match status" value="1"/>
</dbReference>
<dbReference type="Pfam" id="PF01557">
    <property type="entry name" value="FAA_hydrolase"/>
    <property type="match status" value="1"/>
</dbReference>
<dbReference type="GO" id="GO:0046872">
    <property type="term" value="F:metal ion binding"/>
    <property type="evidence" value="ECO:0007669"/>
    <property type="project" value="UniProtKB-KW"/>
</dbReference>
<dbReference type="InterPro" id="IPR005959">
    <property type="entry name" value="Fumarylacetoacetase"/>
</dbReference>
<comment type="cofactor">
    <cofactor evidence="1 14">
        <name>Ca(2+)</name>
        <dbReference type="ChEBI" id="CHEBI:29108"/>
    </cofactor>
</comment>
<dbReference type="AlphaFoldDB" id="A0AAX1N3G2"/>
<dbReference type="EMBL" id="CP076132">
    <property type="protein sequence ID" value="QWG02069.1"/>
    <property type="molecule type" value="Genomic_DNA"/>
</dbReference>
<feature type="binding site" evidence="14">
    <location>
        <position position="233"/>
    </location>
    <ligand>
        <name>Mg(2+)</name>
        <dbReference type="ChEBI" id="CHEBI:18420"/>
    </ligand>
</feature>
<dbReference type="Gene3D" id="2.30.30.230">
    <property type="entry name" value="Fumarylacetoacetase, N-terminal domain"/>
    <property type="match status" value="1"/>
</dbReference>
<evidence type="ECO:0000256" key="8">
    <source>
        <dbReference type="ARBA" id="ARBA00022837"/>
    </source>
</evidence>
<feature type="binding site" evidence="13">
    <location>
        <position position="128"/>
    </location>
    <ligand>
        <name>substrate</name>
    </ligand>
</feature>
<feature type="domain" description="Fumarylacetoacetase-like C-terminal" evidence="15">
    <location>
        <begin position="125"/>
        <end position="391"/>
    </location>
</feature>
<feature type="binding site" evidence="13">
    <location>
        <position position="142"/>
    </location>
    <ligand>
        <name>substrate</name>
    </ligand>
</feature>
<protein>
    <recommendedName>
        <fullName evidence="5">fumarylacetoacetase</fullName>
        <ecNumber evidence="5">3.7.1.2</ecNumber>
    </recommendedName>
</protein>
<dbReference type="InterPro" id="IPR036663">
    <property type="entry name" value="Fumarylacetoacetase_C_sf"/>
</dbReference>
<dbReference type="GO" id="GO:0006559">
    <property type="term" value="P:L-phenylalanine catabolic process"/>
    <property type="evidence" value="ECO:0007669"/>
    <property type="project" value="UniProtKB-KW"/>
</dbReference>
<name>A0AAX1N3G2_9BACT</name>
<feature type="binding site" evidence="14">
    <location>
        <position position="201"/>
    </location>
    <ligand>
        <name>Ca(2+)</name>
        <dbReference type="ChEBI" id="CHEBI:29108"/>
    </ligand>
</feature>
<feature type="binding site" evidence="13">
    <location>
        <position position="244"/>
    </location>
    <ligand>
        <name>substrate</name>
    </ligand>
</feature>
<evidence type="ECO:0000256" key="12">
    <source>
        <dbReference type="PIRSR" id="PIRSR605959-1"/>
    </source>
</evidence>
<dbReference type="EC" id="3.7.1.2" evidence="5"/>
<evidence type="ECO:0000256" key="10">
    <source>
        <dbReference type="ARBA" id="ARBA00022878"/>
    </source>
</evidence>
<evidence type="ECO:0000256" key="1">
    <source>
        <dbReference type="ARBA" id="ARBA00001913"/>
    </source>
</evidence>
<proteinExistence type="inferred from homology"/>
<evidence type="ECO:0000256" key="9">
    <source>
        <dbReference type="ARBA" id="ARBA00022842"/>
    </source>
</evidence>
<feature type="domain" description="Fumarylacetoacetase N-terminal" evidence="16">
    <location>
        <begin position="25"/>
        <end position="118"/>
    </location>
</feature>
<evidence type="ECO:0000256" key="2">
    <source>
        <dbReference type="ARBA" id="ARBA00001946"/>
    </source>
</evidence>
<evidence type="ECO:0000256" key="13">
    <source>
        <dbReference type="PIRSR" id="PIRSR605959-2"/>
    </source>
</evidence>
<evidence type="ECO:0000256" key="4">
    <source>
        <dbReference type="ARBA" id="ARBA00010211"/>
    </source>
</evidence>
<reference evidence="17 18" key="1">
    <citation type="submission" date="2021-05" db="EMBL/GenBank/DDBJ databases">
        <title>Comparative genomic studies on the polysaccharide-degrading batcterial strains of the Flammeovirga genus.</title>
        <authorList>
            <person name="Zewei F."/>
            <person name="Zheng Z."/>
            <person name="Yu L."/>
            <person name="Ruyue G."/>
            <person name="Yanhong M."/>
            <person name="Yuanyuan C."/>
            <person name="Jingyan G."/>
            <person name="Wenjun H."/>
        </authorList>
    </citation>
    <scope>NUCLEOTIDE SEQUENCE [LARGE SCALE GENOMIC DNA]</scope>
    <source>
        <strain evidence="17 18">NBRC:100898</strain>
    </source>
</reference>
<dbReference type="SUPFAM" id="SSF63433">
    <property type="entry name" value="Fumarylacetoacetate hydrolase, FAH, N-terminal domain"/>
    <property type="match status" value="1"/>
</dbReference>
<keyword evidence="18" id="KW-1185">Reference proteome</keyword>
<keyword evidence="7 17" id="KW-0378">Hydrolase</keyword>
<dbReference type="FunFam" id="3.90.850.10:FF:000004">
    <property type="entry name" value="Fumarylacetoacetase"/>
    <property type="match status" value="1"/>
</dbReference>
<comment type="cofactor">
    <cofactor evidence="2 14">
        <name>Mg(2+)</name>
        <dbReference type="ChEBI" id="CHEBI:18420"/>
    </cofactor>
</comment>
<feature type="binding site" evidence="14">
    <location>
        <position position="257"/>
    </location>
    <ligand>
        <name>Mg(2+)</name>
        <dbReference type="ChEBI" id="CHEBI:18420"/>
    </ligand>
</feature>
<dbReference type="SUPFAM" id="SSF56529">
    <property type="entry name" value="FAH"/>
    <property type="match status" value="1"/>
</dbReference>
<dbReference type="InterPro" id="IPR015377">
    <property type="entry name" value="Fumarylacetoacetase_N"/>
</dbReference>
<feature type="binding site" evidence="14">
    <location>
        <position position="126"/>
    </location>
    <ligand>
        <name>Ca(2+)</name>
        <dbReference type="ChEBI" id="CHEBI:29108"/>
    </ligand>
</feature>
<dbReference type="PANTHER" id="PTHR43069:SF2">
    <property type="entry name" value="FUMARYLACETOACETASE"/>
    <property type="match status" value="1"/>
</dbReference>
<keyword evidence="9 14" id="KW-0460">Magnesium</keyword>
<evidence type="ECO:0000313" key="18">
    <source>
        <dbReference type="Proteomes" id="UP000678679"/>
    </source>
</evidence>
<evidence type="ECO:0000313" key="17">
    <source>
        <dbReference type="EMBL" id="QWG02069.1"/>
    </source>
</evidence>
<evidence type="ECO:0000256" key="3">
    <source>
        <dbReference type="ARBA" id="ARBA00004782"/>
    </source>
</evidence>
<keyword evidence="10" id="KW-0828">Tyrosine catabolism</keyword>
<dbReference type="GO" id="GO:0006572">
    <property type="term" value="P:L-tyrosine catabolic process"/>
    <property type="evidence" value="ECO:0007669"/>
    <property type="project" value="UniProtKB-KW"/>
</dbReference>